<evidence type="ECO:0000259" key="7">
    <source>
        <dbReference type="SMART" id="SM00535"/>
    </source>
</evidence>
<protein>
    <recommendedName>
        <fullName evidence="6">Mini-ribonuclease 3</fullName>
        <shortName evidence="6">Mini-3</shortName>
        <shortName evidence="6">Mini-RNase 3</shortName>
        <ecNumber evidence="6">3.1.26.-</ecNumber>
    </recommendedName>
    <alternativeName>
        <fullName evidence="6">Mini-RNase III</fullName>
        <shortName evidence="6">Mini-III</shortName>
    </alternativeName>
</protein>
<comment type="subcellular location">
    <subcellularLocation>
        <location evidence="6">Cytoplasm</location>
    </subcellularLocation>
</comment>
<dbReference type="InterPro" id="IPR036389">
    <property type="entry name" value="RNase_III_sf"/>
</dbReference>
<dbReference type="SMART" id="SM00535">
    <property type="entry name" value="RIBOc"/>
    <property type="match status" value="1"/>
</dbReference>
<dbReference type="STRING" id="111780.Sta7437_2719"/>
<comment type="cofactor">
    <cofactor evidence="6">
        <name>Mg(2+)</name>
        <dbReference type="ChEBI" id="CHEBI:18420"/>
    </cofactor>
</comment>
<dbReference type="Pfam" id="PF00636">
    <property type="entry name" value="Ribonuclease_3"/>
    <property type="match status" value="1"/>
</dbReference>
<dbReference type="RefSeq" id="WP_015193912.1">
    <property type="nucleotide sequence ID" value="NC_019748.1"/>
</dbReference>
<keyword evidence="1 6" id="KW-0690">Ribosome biogenesis</keyword>
<keyword evidence="6" id="KW-0694">RNA-binding</keyword>
<feature type="active site" evidence="6">
    <location>
        <position position="51"/>
    </location>
</feature>
<dbReference type="HAMAP" id="MF_01468">
    <property type="entry name" value="RNase_Mini_III"/>
    <property type="match status" value="1"/>
</dbReference>
<dbReference type="EMBL" id="CP003653">
    <property type="protein sequence ID" value="AFZ36244.1"/>
    <property type="molecule type" value="Genomic_DNA"/>
</dbReference>
<evidence type="ECO:0000313" key="8">
    <source>
        <dbReference type="EMBL" id="AFZ36244.1"/>
    </source>
</evidence>
<dbReference type="Gene3D" id="1.10.1520.10">
    <property type="entry name" value="Ribonuclease III domain"/>
    <property type="match status" value="1"/>
</dbReference>
<evidence type="ECO:0000256" key="3">
    <source>
        <dbReference type="ARBA" id="ARBA00022722"/>
    </source>
</evidence>
<dbReference type="GO" id="GO:0006364">
    <property type="term" value="P:rRNA processing"/>
    <property type="evidence" value="ECO:0007669"/>
    <property type="project" value="UniProtKB-UniRule"/>
</dbReference>
<comment type="subunit">
    <text evidence="6">Homodimer.</text>
</comment>
<keyword evidence="4 6" id="KW-0255">Endonuclease</keyword>
<keyword evidence="2 6" id="KW-0698">rRNA processing</keyword>
<dbReference type="SUPFAM" id="SSF69065">
    <property type="entry name" value="RNase III domain-like"/>
    <property type="match status" value="1"/>
</dbReference>
<dbReference type="Proteomes" id="UP000010473">
    <property type="component" value="Chromosome"/>
</dbReference>
<dbReference type="EC" id="3.1.26.-" evidence="6"/>
<keyword evidence="6" id="KW-0460">Magnesium</keyword>
<dbReference type="KEGG" id="scs:Sta7437_2719"/>
<sequence>MSLPKPDRDQPELTTSASVQAEASLLFNQMTTSLVSQVESLSPIALAYIGDAVYELYVRTCYLIPPKRLADYHNQVVAQVRAESQADYLQLLQPYLTFSEQEIVRRGRNAVDKKPRRISAQIYQQATSFETLLGYLYLTNPQRLDELLAKLKINSSKLLT</sequence>
<dbReference type="eggNOG" id="COG1939">
    <property type="taxonomic scope" value="Bacteria"/>
</dbReference>
<reference evidence="9" key="1">
    <citation type="journal article" date="2013" name="Proc. Natl. Acad. Sci. U.S.A.">
        <title>Improving the coverage of the cyanobacterial phylum using diversity-driven genome sequencing.</title>
        <authorList>
            <person name="Shih P.M."/>
            <person name="Wu D."/>
            <person name="Latifi A."/>
            <person name="Axen S.D."/>
            <person name="Fewer D.P."/>
            <person name="Talla E."/>
            <person name="Calteau A."/>
            <person name="Cai F."/>
            <person name="Tandeau de Marsac N."/>
            <person name="Rippka R."/>
            <person name="Herdman M."/>
            <person name="Sivonen K."/>
            <person name="Coursin T."/>
            <person name="Laurent T."/>
            <person name="Goodwin L."/>
            <person name="Nolan M."/>
            <person name="Davenport K.W."/>
            <person name="Han C.S."/>
            <person name="Rubin E.M."/>
            <person name="Eisen J.A."/>
            <person name="Woyke T."/>
            <person name="Gugger M."/>
            <person name="Kerfeld C.A."/>
        </authorList>
    </citation>
    <scope>NUCLEOTIDE SEQUENCE [LARGE SCALE GENOMIC DNA]</scope>
    <source>
        <strain evidence="9">ATCC 29371 / PCC 7437</strain>
    </source>
</reference>
<evidence type="ECO:0000256" key="2">
    <source>
        <dbReference type="ARBA" id="ARBA00022552"/>
    </source>
</evidence>
<dbReference type="InterPro" id="IPR008226">
    <property type="entry name" value="Mini3_fam"/>
</dbReference>
<keyword evidence="6" id="KW-0963">Cytoplasm</keyword>
<dbReference type="PATRIC" id="fig|111780.3.peg.2830"/>
<evidence type="ECO:0000256" key="1">
    <source>
        <dbReference type="ARBA" id="ARBA00022517"/>
    </source>
</evidence>
<keyword evidence="6" id="KW-0699">rRNA-binding</keyword>
<accession>K9XW01</accession>
<name>K9XW01_STAC7</name>
<dbReference type="GO" id="GO:0004525">
    <property type="term" value="F:ribonuclease III activity"/>
    <property type="evidence" value="ECO:0007669"/>
    <property type="project" value="InterPro"/>
</dbReference>
<dbReference type="InterPro" id="IPR000999">
    <property type="entry name" value="RNase_III_dom"/>
</dbReference>
<evidence type="ECO:0000256" key="4">
    <source>
        <dbReference type="ARBA" id="ARBA00022759"/>
    </source>
</evidence>
<dbReference type="PANTHER" id="PTHR34276">
    <property type="entry name" value="MINI-RIBONUCLEASE 3"/>
    <property type="match status" value="1"/>
</dbReference>
<dbReference type="GO" id="GO:0019843">
    <property type="term" value="F:rRNA binding"/>
    <property type="evidence" value="ECO:0007669"/>
    <property type="project" value="UniProtKB-UniRule"/>
</dbReference>
<keyword evidence="3 6" id="KW-0540">Nuclease</keyword>
<keyword evidence="5 6" id="KW-0378">Hydrolase</keyword>
<evidence type="ECO:0000256" key="6">
    <source>
        <dbReference type="HAMAP-Rule" id="MF_01468"/>
    </source>
</evidence>
<comment type="function">
    <text evidence="6">Involved in correct processing of both the 5' and 3' ends of 23S rRNA precursor. Processes 30S rRNA precursor transcript even in absence of ribonuclease 3 (Rnc); Rnc processes 30S rRNA into smaller rRNA precursors.</text>
</comment>
<evidence type="ECO:0000256" key="5">
    <source>
        <dbReference type="ARBA" id="ARBA00022801"/>
    </source>
</evidence>
<proteinExistence type="inferred from homology"/>
<keyword evidence="9" id="KW-1185">Reference proteome</keyword>
<feature type="domain" description="RNase III" evidence="7">
    <location>
        <begin position="24"/>
        <end position="156"/>
    </location>
</feature>
<gene>
    <name evidence="6" type="primary">mrnC</name>
    <name evidence="8" type="ordered locus">Sta7437_2719</name>
</gene>
<dbReference type="GO" id="GO:0005737">
    <property type="term" value="C:cytoplasm"/>
    <property type="evidence" value="ECO:0007669"/>
    <property type="project" value="UniProtKB-SubCell"/>
</dbReference>
<evidence type="ECO:0000313" key="9">
    <source>
        <dbReference type="Proteomes" id="UP000010473"/>
    </source>
</evidence>
<comment type="similarity">
    <text evidence="6">Belongs to the MrnC RNase family.</text>
</comment>
<organism evidence="8 9">
    <name type="scientific">Stanieria cyanosphaera (strain ATCC 29371 / PCC 7437)</name>
    <dbReference type="NCBI Taxonomy" id="111780"/>
    <lineage>
        <taxon>Bacteria</taxon>
        <taxon>Bacillati</taxon>
        <taxon>Cyanobacteriota</taxon>
        <taxon>Cyanophyceae</taxon>
        <taxon>Pleurocapsales</taxon>
        <taxon>Dermocarpellaceae</taxon>
        <taxon>Stanieria</taxon>
    </lineage>
</organism>
<dbReference type="HOGENOM" id="CLU_091169_3_0_3"/>
<dbReference type="PANTHER" id="PTHR34276:SF1">
    <property type="entry name" value="MINI-RIBONUCLEASE 3"/>
    <property type="match status" value="1"/>
</dbReference>
<dbReference type="AlphaFoldDB" id="K9XW01"/>